<dbReference type="InParanoid" id="A0A067MUR8"/>
<dbReference type="EMBL" id="KL198019">
    <property type="protein sequence ID" value="KDQ19498.1"/>
    <property type="molecule type" value="Genomic_DNA"/>
</dbReference>
<evidence type="ECO:0000313" key="2">
    <source>
        <dbReference type="Proteomes" id="UP000027195"/>
    </source>
</evidence>
<evidence type="ECO:0000313" key="1">
    <source>
        <dbReference type="EMBL" id="KDQ19498.1"/>
    </source>
</evidence>
<dbReference type="Proteomes" id="UP000027195">
    <property type="component" value="Unassembled WGS sequence"/>
</dbReference>
<accession>A0A067MUR8</accession>
<dbReference type="AlphaFoldDB" id="A0A067MUR8"/>
<proteinExistence type="predicted"/>
<keyword evidence="2" id="KW-1185">Reference proteome</keyword>
<sequence>MTTLSISRKTYRFVQLGWPRLYQVSSAYLGCSHCTTRQLMSFSGKRVFVPVRTERDRTRYVRASTLLLTLNETLWQWALYHDLNGLGTEVSAATMEIRDHVCTGLETSAKAVSRRMQPDSPLRSHPVLRSLNLLARCEVAPRIGRLVKLLNVVKSRLNGFVWRAGRSAIEVGNSEPRAGS</sequence>
<protein>
    <submittedName>
        <fullName evidence="1">Uncharacterized protein</fullName>
    </submittedName>
</protein>
<dbReference type="HOGENOM" id="CLU_1495953_0_0_1"/>
<gene>
    <name evidence="1" type="ORF">BOTBODRAFT_440799</name>
</gene>
<organism evidence="1 2">
    <name type="scientific">Botryobasidium botryosum (strain FD-172 SS1)</name>
    <dbReference type="NCBI Taxonomy" id="930990"/>
    <lineage>
        <taxon>Eukaryota</taxon>
        <taxon>Fungi</taxon>
        <taxon>Dikarya</taxon>
        <taxon>Basidiomycota</taxon>
        <taxon>Agaricomycotina</taxon>
        <taxon>Agaricomycetes</taxon>
        <taxon>Cantharellales</taxon>
        <taxon>Botryobasidiaceae</taxon>
        <taxon>Botryobasidium</taxon>
    </lineage>
</organism>
<name>A0A067MUR8_BOTB1</name>
<reference evidence="2" key="1">
    <citation type="journal article" date="2014" name="Proc. Natl. Acad. Sci. U.S.A.">
        <title>Extensive sampling of basidiomycete genomes demonstrates inadequacy of the white-rot/brown-rot paradigm for wood decay fungi.</title>
        <authorList>
            <person name="Riley R."/>
            <person name="Salamov A.A."/>
            <person name="Brown D.W."/>
            <person name="Nagy L.G."/>
            <person name="Floudas D."/>
            <person name="Held B.W."/>
            <person name="Levasseur A."/>
            <person name="Lombard V."/>
            <person name="Morin E."/>
            <person name="Otillar R."/>
            <person name="Lindquist E.A."/>
            <person name="Sun H."/>
            <person name="LaButti K.M."/>
            <person name="Schmutz J."/>
            <person name="Jabbour D."/>
            <person name="Luo H."/>
            <person name="Baker S.E."/>
            <person name="Pisabarro A.G."/>
            <person name="Walton J.D."/>
            <person name="Blanchette R.A."/>
            <person name="Henrissat B."/>
            <person name="Martin F."/>
            <person name="Cullen D."/>
            <person name="Hibbett D.S."/>
            <person name="Grigoriev I.V."/>
        </authorList>
    </citation>
    <scope>NUCLEOTIDE SEQUENCE [LARGE SCALE GENOMIC DNA]</scope>
    <source>
        <strain evidence="2">FD-172 SS1</strain>
    </source>
</reference>